<dbReference type="InterPro" id="IPR046348">
    <property type="entry name" value="SIS_dom_sf"/>
</dbReference>
<gene>
    <name evidence="2" type="ORF">IAA52_04455</name>
</gene>
<dbReference type="Pfam" id="PF01380">
    <property type="entry name" value="SIS"/>
    <property type="match status" value="1"/>
</dbReference>
<dbReference type="PANTHER" id="PTHR10937:SF14">
    <property type="entry name" value="FRUCTOSELYSINE 6-PHOSPHATE DEGLYCASE"/>
    <property type="match status" value="1"/>
</dbReference>
<dbReference type="SUPFAM" id="SSF53697">
    <property type="entry name" value="SIS domain"/>
    <property type="match status" value="1"/>
</dbReference>
<evidence type="ECO:0000313" key="3">
    <source>
        <dbReference type="Proteomes" id="UP000824260"/>
    </source>
</evidence>
<dbReference type="Gene3D" id="3.40.50.12570">
    <property type="match status" value="1"/>
</dbReference>
<comment type="caution">
    <text evidence="2">The sequence shown here is derived from an EMBL/GenBank/DDBJ whole genome shotgun (WGS) entry which is preliminary data.</text>
</comment>
<evidence type="ECO:0000313" key="2">
    <source>
        <dbReference type="EMBL" id="HIQ82334.1"/>
    </source>
</evidence>
<dbReference type="PANTHER" id="PTHR10937">
    <property type="entry name" value="GLUCOSAMINE--FRUCTOSE-6-PHOSPHATE AMINOTRANSFERASE, ISOMERIZING"/>
    <property type="match status" value="1"/>
</dbReference>
<dbReference type="PROSITE" id="PS51464">
    <property type="entry name" value="SIS"/>
    <property type="match status" value="1"/>
</dbReference>
<evidence type="ECO:0000259" key="1">
    <source>
        <dbReference type="PROSITE" id="PS51464"/>
    </source>
</evidence>
<dbReference type="EMBL" id="DVFZ01000046">
    <property type="protein sequence ID" value="HIQ82334.1"/>
    <property type="molecule type" value="Genomic_DNA"/>
</dbReference>
<proteinExistence type="predicted"/>
<protein>
    <submittedName>
        <fullName evidence="2">SIS domain-containing protein</fullName>
    </submittedName>
</protein>
<dbReference type="GO" id="GO:0006002">
    <property type="term" value="P:fructose 6-phosphate metabolic process"/>
    <property type="evidence" value="ECO:0007669"/>
    <property type="project" value="TreeGrafter"/>
</dbReference>
<dbReference type="GO" id="GO:0006047">
    <property type="term" value="P:UDP-N-acetylglucosamine metabolic process"/>
    <property type="evidence" value="ECO:0007669"/>
    <property type="project" value="TreeGrafter"/>
</dbReference>
<dbReference type="InterPro" id="IPR001347">
    <property type="entry name" value="SIS_dom"/>
</dbReference>
<reference evidence="2" key="1">
    <citation type="submission" date="2020-10" db="EMBL/GenBank/DDBJ databases">
        <authorList>
            <person name="Gilroy R."/>
        </authorList>
    </citation>
    <scope>NUCLEOTIDE SEQUENCE</scope>
    <source>
        <strain evidence="2">ChiSjej6B24-2974</strain>
    </source>
</reference>
<dbReference type="GO" id="GO:0006487">
    <property type="term" value="P:protein N-linked glycosylation"/>
    <property type="evidence" value="ECO:0007669"/>
    <property type="project" value="TreeGrafter"/>
</dbReference>
<dbReference type="AlphaFoldDB" id="A0A9D0ZN32"/>
<dbReference type="Gene3D" id="1.10.10.2240">
    <property type="match status" value="1"/>
</dbReference>
<sequence>MENVRNIVTEALGKIKERGGLKAVYFVACGGSQAAIYPGKYLLDVEAKNIPTKIYNSNEFVYATPASLDERCLVICCSLKATAETVEAVKKANEIGAVTIAMTGNPETGMAKVGQYVVTYSNGNDQIYSLGNQAQVLRICFEILHQVEDYPYYDEAMAAYAQIDEIIAGAKRDWLPRAQAFAKAYKDDTMFYILGAGPLWGTAYSMVNCHLIEMQQRNACLIHSGEYFHGPFETTGKGVAIVLLMSTGRTRFLDERVLRFLNKYADHATIIDAAELKLEERLGKHVAEFFNSVVMIPIERYYVSVMADERGRSMDDRTYMWKVEY</sequence>
<dbReference type="GO" id="GO:0004360">
    <property type="term" value="F:glutamine-fructose-6-phosphate transaminase (isomerizing) activity"/>
    <property type="evidence" value="ECO:0007669"/>
    <property type="project" value="TreeGrafter"/>
</dbReference>
<dbReference type="CDD" id="cd05710">
    <property type="entry name" value="SIS_1"/>
    <property type="match status" value="1"/>
</dbReference>
<accession>A0A9D0ZN32</accession>
<dbReference type="Proteomes" id="UP000824260">
    <property type="component" value="Unassembled WGS sequence"/>
</dbReference>
<dbReference type="Gene3D" id="3.40.50.10490">
    <property type="entry name" value="Glucose-6-phosphate isomerase like protein, domain 1"/>
    <property type="match status" value="1"/>
</dbReference>
<feature type="domain" description="SIS" evidence="1">
    <location>
        <begin position="8"/>
        <end position="166"/>
    </location>
</feature>
<dbReference type="GO" id="GO:0097367">
    <property type="term" value="F:carbohydrate derivative binding"/>
    <property type="evidence" value="ECO:0007669"/>
    <property type="project" value="InterPro"/>
</dbReference>
<organism evidence="2 3">
    <name type="scientific">Candidatus Pullichristensenella stercorigallinarum</name>
    <dbReference type="NCBI Taxonomy" id="2840909"/>
    <lineage>
        <taxon>Bacteria</taxon>
        <taxon>Bacillati</taxon>
        <taxon>Bacillota</taxon>
        <taxon>Clostridia</taxon>
        <taxon>Candidatus Pullichristensenella</taxon>
    </lineage>
</organism>
<reference evidence="2" key="2">
    <citation type="journal article" date="2021" name="PeerJ">
        <title>Extensive microbial diversity within the chicken gut microbiome revealed by metagenomics and culture.</title>
        <authorList>
            <person name="Gilroy R."/>
            <person name="Ravi A."/>
            <person name="Getino M."/>
            <person name="Pursley I."/>
            <person name="Horton D.L."/>
            <person name="Alikhan N.F."/>
            <person name="Baker D."/>
            <person name="Gharbi K."/>
            <person name="Hall N."/>
            <person name="Watson M."/>
            <person name="Adriaenssens E.M."/>
            <person name="Foster-Nyarko E."/>
            <person name="Jarju S."/>
            <person name="Secka A."/>
            <person name="Antonio M."/>
            <person name="Oren A."/>
            <person name="Chaudhuri R.R."/>
            <person name="La Ragione R."/>
            <person name="Hildebrand F."/>
            <person name="Pallen M.J."/>
        </authorList>
    </citation>
    <scope>NUCLEOTIDE SEQUENCE</scope>
    <source>
        <strain evidence="2">ChiSjej6B24-2974</strain>
    </source>
</reference>
<name>A0A9D0ZN32_9FIRM</name>
<dbReference type="InterPro" id="IPR035488">
    <property type="entry name" value="FrlB_SIS"/>
</dbReference>